<dbReference type="InterPro" id="IPR036412">
    <property type="entry name" value="HAD-like_sf"/>
</dbReference>
<dbReference type="PANTHER" id="PTHR10000">
    <property type="entry name" value="PHOSPHOSERINE PHOSPHATASE"/>
    <property type="match status" value="1"/>
</dbReference>
<dbReference type="GO" id="GO:0016791">
    <property type="term" value="F:phosphatase activity"/>
    <property type="evidence" value="ECO:0007669"/>
    <property type="project" value="TreeGrafter"/>
</dbReference>
<dbReference type="NCBIfam" id="TIGR01484">
    <property type="entry name" value="HAD-SF-IIB"/>
    <property type="match status" value="1"/>
</dbReference>
<dbReference type="EMBL" id="CP019434">
    <property type="protein sequence ID" value="APZ44194.1"/>
    <property type="molecule type" value="Genomic_DNA"/>
</dbReference>
<dbReference type="AlphaFoldDB" id="A0A1P8UK68"/>
<sequence>MTASSTHNTVIFTDLDHTLLDARGAGPAGAAVRRVSARGIPVVPATSKTAAETLALLRGWGIHGPAVVENGSALCLPTRPGHWRVRRLTRQSYADVRYSVRRLRRALDLDMPGFGDWSLPELMHHVGLTPPQALAARTRLASEPLRWRGAAPPAFLAGLDAAGLTAIGGGRFLTVLPRSADKADGARELLRHWHPFRRRPRIVALGDAPNDRNLLAFADLAACLPGPNPLTGIDCLHPAHAGPEGWLDALKQLGVI</sequence>
<dbReference type="STRING" id="1765967.BW247_14775"/>
<name>A0A1P8UK68_9GAMM</name>
<proteinExistence type="predicted"/>
<dbReference type="KEGG" id="afy:BW247_14775"/>
<dbReference type="Gene3D" id="3.30.980.20">
    <property type="entry name" value="Putative mannosyl-3-phosphoglycerate phosphatase, domain 2"/>
    <property type="match status" value="1"/>
</dbReference>
<dbReference type="PANTHER" id="PTHR10000:SF8">
    <property type="entry name" value="HAD SUPERFAMILY HYDROLASE-LIKE, TYPE 3"/>
    <property type="match status" value="1"/>
</dbReference>
<dbReference type="GO" id="GO:0005829">
    <property type="term" value="C:cytosol"/>
    <property type="evidence" value="ECO:0007669"/>
    <property type="project" value="TreeGrafter"/>
</dbReference>
<dbReference type="OrthoDB" id="193379at2"/>
<evidence type="ECO:0000313" key="1">
    <source>
        <dbReference type="EMBL" id="APZ44194.1"/>
    </source>
</evidence>
<evidence type="ECO:0008006" key="3">
    <source>
        <dbReference type="Google" id="ProtNLM"/>
    </source>
</evidence>
<dbReference type="InterPro" id="IPR006379">
    <property type="entry name" value="HAD-SF_hydro_IIB"/>
</dbReference>
<dbReference type="InterPro" id="IPR023214">
    <property type="entry name" value="HAD_sf"/>
</dbReference>
<dbReference type="Gene3D" id="3.40.50.1000">
    <property type="entry name" value="HAD superfamily/HAD-like"/>
    <property type="match status" value="1"/>
</dbReference>
<evidence type="ECO:0000313" key="2">
    <source>
        <dbReference type="Proteomes" id="UP000243807"/>
    </source>
</evidence>
<dbReference type="SUPFAM" id="SSF56784">
    <property type="entry name" value="HAD-like"/>
    <property type="match status" value="1"/>
</dbReference>
<accession>A0A1P8UK68</accession>
<dbReference type="GO" id="GO:0000287">
    <property type="term" value="F:magnesium ion binding"/>
    <property type="evidence" value="ECO:0007669"/>
    <property type="project" value="UniProtKB-ARBA"/>
</dbReference>
<organism evidence="1 2">
    <name type="scientific">Acidihalobacter ferrooxydans</name>
    <dbReference type="NCBI Taxonomy" id="1765967"/>
    <lineage>
        <taxon>Bacteria</taxon>
        <taxon>Pseudomonadati</taxon>
        <taxon>Pseudomonadota</taxon>
        <taxon>Gammaproteobacteria</taxon>
        <taxon>Chromatiales</taxon>
        <taxon>Ectothiorhodospiraceae</taxon>
        <taxon>Acidihalobacter</taxon>
    </lineage>
</organism>
<dbReference type="Proteomes" id="UP000243807">
    <property type="component" value="Chromosome"/>
</dbReference>
<protein>
    <recommendedName>
        <fullName evidence="3">Mannosyl-3-phosphoglycerate phosphatase</fullName>
    </recommendedName>
</protein>
<gene>
    <name evidence="1" type="ORF">BW247_14775</name>
</gene>
<reference evidence="1 2" key="1">
    <citation type="submission" date="2017-01" db="EMBL/GenBank/DDBJ databases">
        <title>Draft sequence of Acidihalobacter ferrooxidans strain DSM 14175 (strain V8).</title>
        <authorList>
            <person name="Khaleque H.N."/>
            <person name="Ramsay J.P."/>
            <person name="Murphy R.J.T."/>
            <person name="Kaksonen A.H."/>
            <person name="Boxall N.J."/>
            <person name="Watkin E.L.J."/>
        </authorList>
    </citation>
    <scope>NUCLEOTIDE SEQUENCE [LARGE SCALE GENOMIC DNA]</scope>
    <source>
        <strain evidence="1 2">V8</strain>
    </source>
</reference>
<keyword evidence="2" id="KW-1185">Reference proteome</keyword>
<dbReference type="RefSeq" id="WP_076837817.1">
    <property type="nucleotide sequence ID" value="NZ_CP019434.1"/>
</dbReference>